<sequence>MSSLVTAQVAMNISTTMELQSCCCYFCTTPLEQDISKNFFCCCWFHEENLNYTQFALRCIRSSPESPKDLRRRGSRRPAPSWRPSARRAWSRRNRRRPPASAGRRG</sequence>
<proteinExistence type="evidence at transcript level"/>
<dbReference type="AlphaFoldDB" id="C4J7A1"/>
<name>C4J7A1_MAIZE</name>
<evidence type="ECO:0000256" key="1">
    <source>
        <dbReference type="SAM" id="MobiDB-lite"/>
    </source>
</evidence>
<reference evidence="2" key="1">
    <citation type="journal article" date="2009" name="PLoS Genet.">
        <title>Sequencing, mapping, and analysis of 27,455 maize full-length cDNAs.</title>
        <authorList>
            <person name="Soderlund C."/>
            <person name="Descour A."/>
            <person name="Kudrna D."/>
            <person name="Bomhoff M."/>
            <person name="Boyd L."/>
            <person name="Currie J."/>
            <person name="Angelova A."/>
            <person name="Collura K."/>
            <person name="Wissotski M."/>
            <person name="Ashley E."/>
            <person name="Morrow D."/>
            <person name="Fernandes J."/>
            <person name="Walbot V."/>
            <person name="Yu Y."/>
        </authorList>
    </citation>
    <scope>NUCLEOTIDE SEQUENCE</scope>
    <source>
        <strain evidence="2">B73</strain>
    </source>
</reference>
<accession>C4J7A1</accession>
<reference evidence="2" key="2">
    <citation type="submission" date="2012-06" db="EMBL/GenBank/DDBJ databases">
        <authorList>
            <person name="Yu Y."/>
            <person name="Currie J."/>
            <person name="Lomeli R."/>
            <person name="Angelova A."/>
            <person name="Collura K."/>
            <person name="Wissotski M."/>
            <person name="Campos D."/>
            <person name="Kudrna D."/>
            <person name="Golser W."/>
            <person name="Ashely E."/>
            <person name="Descour A."/>
            <person name="Fernandes J."/>
            <person name="Soderlund C."/>
            <person name="Walbot V."/>
        </authorList>
    </citation>
    <scope>NUCLEOTIDE SEQUENCE</scope>
    <source>
        <strain evidence="2">B73</strain>
    </source>
</reference>
<organism evidence="2">
    <name type="scientific">Zea mays</name>
    <name type="common">Maize</name>
    <dbReference type="NCBI Taxonomy" id="4577"/>
    <lineage>
        <taxon>Eukaryota</taxon>
        <taxon>Viridiplantae</taxon>
        <taxon>Streptophyta</taxon>
        <taxon>Embryophyta</taxon>
        <taxon>Tracheophyta</taxon>
        <taxon>Spermatophyta</taxon>
        <taxon>Magnoliopsida</taxon>
        <taxon>Liliopsida</taxon>
        <taxon>Poales</taxon>
        <taxon>Poaceae</taxon>
        <taxon>PACMAD clade</taxon>
        <taxon>Panicoideae</taxon>
        <taxon>Andropogonodae</taxon>
        <taxon>Andropogoneae</taxon>
        <taxon>Tripsacinae</taxon>
        <taxon>Zea</taxon>
    </lineage>
</organism>
<feature type="compositionally biased region" description="Basic residues" evidence="1">
    <location>
        <begin position="85"/>
        <end position="106"/>
    </location>
</feature>
<feature type="region of interest" description="Disordered" evidence="1">
    <location>
        <begin position="64"/>
        <end position="106"/>
    </location>
</feature>
<protein>
    <submittedName>
        <fullName evidence="2">Uncharacterized protein</fullName>
    </submittedName>
</protein>
<dbReference type="EMBL" id="BT086698">
    <property type="protein sequence ID" value="ACR37051.1"/>
    <property type="molecule type" value="mRNA"/>
</dbReference>
<evidence type="ECO:0000313" key="2">
    <source>
        <dbReference type="EMBL" id="ACR37051.1"/>
    </source>
</evidence>